<dbReference type="Gene3D" id="2.30.30.40">
    <property type="entry name" value="SH3 Domains"/>
    <property type="match status" value="1"/>
</dbReference>
<sequence length="262" mass="27553">MAPDLSEKLLGLDIDDADRSGDAAAGDGEEELHLQFLFVGLGEHRLALPVGAVRTITEPPTELTRVPRSPSAIEGLMDLRGEVTAVIDPSVHFPVTESRSGRERLLVLDRASDQQSVAIRVDEVMGVESIPESNIFDEDTIENSDLSGDVLEHPLIAALVTQERELHTDPDDVVTDDAADATAGPALGGPAGTGGSTTLSSARGTSGGIEESMGEAFEVEPTDEAAPEPAEEEDDDSTREVVVEATALIDVNKLLLASGQPQ</sequence>
<gene>
    <name evidence="3" type="ORF">ELS17_12055</name>
</gene>
<dbReference type="AlphaFoldDB" id="A0A482Y094"/>
<reference evidence="3 4" key="1">
    <citation type="submission" date="2019-02" db="EMBL/GenBank/DDBJ databases">
        <title>Genome analysis provides insights into bioremediation potentialities and Haloocin production by Natrinema altunense strain 4.1R isolated from Chott Douz in Tunisian desert.</title>
        <authorList>
            <person name="Najjari A."/>
            <person name="Youssef N."/>
            <person name="Ben Dhia O."/>
            <person name="Ferjani R."/>
            <person name="El Hidri D."/>
            <person name="Ouzari H.I."/>
            <person name="Cherif A."/>
        </authorList>
    </citation>
    <scope>NUCLEOTIDE SEQUENCE [LARGE SCALE GENOMIC DNA]</scope>
    <source>
        <strain evidence="3 4">4.1R</strain>
    </source>
</reference>
<evidence type="ECO:0000313" key="4">
    <source>
        <dbReference type="Proteomes" id="UP000292704"/>
    </source>
</evidence>
<evidence type="ECO:0000313" key="3">
    <source>
        <dbReference type="EMBL" id="RZH67585.1"/>
    </source>
</evidence>
<dbReference type="PANTHER" id="PTHR22617:SF23">
    <property type="entry name" value="CHEMOTAXIS PROTEIN CHEW"/>
    <property type="match status" value="1"/>
</dbReference>
<dbReference type="PROSITE" id="PS50851">
    <property type="entry name" value="CHEW"/>
    <property type="match status" value="1"/>
</dbReference>
<dbReference type="GO" id="GO:0006935">
    <property type="term" value="P:chemotaxis"/>
    <property type="evidence" value="ECO:0007669"/>
    <property type="project" value="InterPro"/>
</dbReference>
<dbReference type="STRING" id="222984.GCA_000731985_01192"/>
<dbReference type="Gene3D" id="2.40.50.180">
    <property type="entry name" value="CheA-289, Domain 4"/>
    <property type="match status" value="1"/>
</dbReference>
<dbReference type="Proteomes" id="UP000292704">
    <property type="component" value="Unassembled WGS sequence"/>
</dbReference>
<dbReference type="InterPro" id="IPR002545">
    <property type="entry name" value="CheW-lke_dom"/>
</dbReference>
<dbReference type="EMBL" id="SHMR01000005">
    <property type="protein sequence ID" value="RZH67585.1"/>
    <property type="molecule type" value="Genomic_DNA"/>
</dbReference>
<comment type="caution">
    <text evidence="3">The sequence shown here is derived from an EMBL/GenBank/DDBJ whole genome shotgun (WGS) entry which is preliminary data.</text>
</comment>
<name>A0A482Y094_9EURY</name>
<feature type="region of interest" description="Disordered" evidence="1">
    <location>
        <begin position="171"/>
        <end position="241"/>
    </location>
</feature>
<dbReference type="Pfam" id="PF01584">
    <property type="entry name" value="CheW"/>
    <property type="match status" value="1"/>
</dbReference>
<protein>
    <submittedName>
        <fullName evidence="3">Chemotaxis protein CheW</fullName>
    </submittedName>
</protein>
<feature type="compositionally biased region" description="Gly residues" evidence="1">
    <location>
        <begin position="186"/>
        <end position="195"/>
    </location>
</feature>
<dbReference type="InterPro" id="IPR039315">
    <property type="entry name" value="CheW"/>
</dbReference>
<evidence type="ECO:0000256" key="1">
    <source>
        <dbReference type="SAM" id="MobiDB-lite"/>
    </source>
</evidence>
<dbReference type="RefSeq" id="WP_130170872.1">
    <property type="nucleotide sequence ID" value="NZ_SHMR01000005.1"/>
</dbReference>
<feature type="domain" description="CheW-like" evidence="2">
    <location>
        <begin position="33"/>
        <end position="179"/>
    </location>
</feature>
<evidence type="ECO:0000259" key="2">
    <source>
        <dbReference type="PROSITE" id="PS50851"/>
    </source>
</evidence>
<dbReference type="GO" id="GO:0007165">
    <property type="term" value="P:signal transduction"/>
    <property type="evidence" value="ECO:0007669"/>
    <property type="project" value="InterPro"/>
</dbReference>
<dbReference type="OrthoDB" id="115049at2157"/>
<organism evidence="3 4">
    <name type="scientific">Natrinema altunense</name>
    <dbReference type="NCBI Taxonomy" id="222984"/>
    <lineage>
        <taxon>Archaea</taxon>
        <taxon>Methanobacteriati</taxon>
        <taxon>Methanobacteriota</taxon>
        <taxon>Stenosarchaea group</taxon>
        <taxon>Halobacteria</taxon>
        <taxon>Halobacteriales</taxon>
        <taxon>Natrialbaceae</taxon>
        <taxon>Natrinema</taxon>
    </lineage>
</organism>
<dbReference type="SUPFAM" id="SSF50341">
    <property type="entry name" value="CheW-like"/>
    <property type="match status" value="1"/>
</dbReference>
<dbReference type="PANTHER" id="PTHR22617">
    <property type="entry name" value="CHEMOTAXIS SENSOR HISTIDINE KINASE-RELATED"/>
    <property type="match status" value="1"/>
</dbReference>
<proteinExistence type="predicted"/>
<dbReference type="SMART" id="SM00260">
    <property type="entry name" value="CheW"/>
    <property type="match status" value="1"/>
</dbReference>
<dbReference type="GO" id="GO:0005829">
    <property type="term" value="C:cytosol"/>
    <property type="evidence" value="ECO:0007669"/>
    <property type="project" value="TreeGrafter"/>
</dbReference>
<feature type="compositionally biased region" description="Acidic residues" evidence="1">
    <location>
        <begin position="217"/>
        <end position="237"/>
    </location>
</feature>
<dbReference type="InterPro" id="IPR036061">
    <property type="entry name" value="CheW-like_dom_sf"/>
</dbReference>
<accession>A0A482Y094</accession>